<dbReference type="EMBL" id="CM000786">
    <property type="protein sequence ID" value="AQK39448.1"/>
    <property type="molecule type" value="Genomic_DNA"/>
</dbReference>
<gene>
    <name evidence="1" type="ORF">ZEAMMB73_Zm00001d023517</name>
</gene>
<dbReference type="AlphaFoldDB" id="A0A1D6ITS2"/>
<organism evidence="1">
    <name type="scientific">Zea mays</name>
    <name type="common">Maize</name>
    <dbReference type="NCBI Taxonomy" id="4577"/>
    <lineage>
        <taxon>Eukaryota</taxon>
        <taxon>Viridiplantae</taxon>
        <taxon>Streptophyta</taxon>
        <taxon>Embryophyta</taxon>
        <taxon>Tracheophyta</taxon>
        <taxon>Spermatophyta</taxon>
        <taxon>Magnoliopsida</taxon>
        <taxon>Liliopsida</taxon>
        <taxon>Poales</taxon>
        <taxon>Poaceae</taxon>
        <taxon>PACMAD clade</taxon>
        <taxon>Panicoideae</taxon>
        <taxon>Andropogonodae</taxon>
        <taxon>Andropogoneae</taxon>
        <taxon>Tripsacinae</taxon>
        <taxon>Zea</taxon>
    </lineage>
</organism>
<name>A0A1D6ITS2_MAIZE</name>
<dbReference type="InParanoid" id="A0A1D6ITS2"/>
<accession>A0A1D6ITS2</accession>
<evidence type="ECO:0000313" key="1">
    <source>
        <dbReference type="EMBL" id="AQK39448.1"/>
    </source>
</evidence>
<protein>
    <submittedName>
        <fullName evidence="1">Uncharacterized protein</fullName>
    </submittedName>
</protein>
<reference evidence="1" key="1">
    <citation type="submission" date="2015-12" db="EMBL/GenBank/DDBJ databases">
        <title>Update maize B73 reference genome by single molecule sequencing technologies.</title>
        <authorList>
            <consortium name="Maize Genome Sequencing Project"/>
            <person name="Ware D."/>
        </authorList>
    </citation>
    <scope>NUCLEOTIDE SEQUENCE</scope>
    <source>
        <tissue evidence="1">Seedling</tissue>
    </source>
</reference>
<proteinExistence type="predicted"/>
<sequence length="23" mass="2702">MLMEMVKQDSRHQLSAKGELKEL</sequence>